<proteinExistence type="predicted"/>
<reference evidence="1 2" key="1">
    <citation type="journal article" date="2016" name="Nat. Commun.">
        <title>Genomes of cryptic chimpanzee Plasmodium species reveal key evolutionary events leading to human malaria.</title>
        <authorList>
            <person name="Sundararaman S.A."/>
            <person name="Plenderleith L.J."/>
            <person name="Liu W."/>
            <person name="Loy D.E."/>
            <person name="Learn G.H."/>
            <person name="Li Y."/>
            <person name="Shaw K.S."/>
            <person name="Ayouba A."/>
            <person name="Peeters M."/>
            <person name="Speede S."/>
            <person name="Shaw G.M."/>
            <person name="Bushman F.D."/>
            <person name="Brisson D."/>
            <person name="Rayner J.C."/>
            <person name="Sharp P.M."/>
            <person name="Hahn B.H."/>
        </authorList>
    </citation>
    <scope>NUCLEOTIDE SEQUENCE [LARGE SCALE GENOMIC DNA]</scope>
    <source>
        <strain evidence="1 2">SY57</strain>
    </source>
</reference>
<accession>A0A151L351</accession>
<dbReference type="EMBL" id="LVLA01000147">
    <property type="protein sequence ID" value="KYN93393.1"/>
    <property type="molecule type" value="Genomic_DNA"/>
</dbReference>
<gene>
    <name evidence="1" type="ORF">PRSY57_0010500A</name>
</gene>
<organism evidence="1 2">
    <name type="scientific">Plasmodium reichenowi</name>
    <dbReference type="NCBI Taxonomy" id="5854"/>
    <lineage>
        <taxon>Eukaryota</taxon>
        <taxon>Sar</taxon>
        <taxon>Alveolata</taxon>
        <taxon>Apicomplexa</taxon>
        <taxon>Aconoidasida</taxon>
        <taxon>Haemosporida</taxon>
        <taxon>Plasmodiidae</taxon>
        <taxon>Plasmodium</taxon>
        <taxon>Plasmodium (Laverania)</taxon>
    </lineage>
</organism>
<dbReference type="GeneID" id="30953544"/>
<dbReference type="KEGG" id="prei:PRSY57_0010500A"/>
<dbReference type="VEuPathDB" id="PlasmoDB:PRG01_0014300"/>
<feature type="non-terminal residue" evidence="1">
    <location>
        <position position="1"/>
    </location>
</feature>
<name>A0A151L351_PLARE</name>
<feature type="non-terminal residue" evidence="1">
    <location>
        <position position="99"/>
    </location>
</feature>
<dbReference type="Proteomes" id="UP000076359">
    <property type="component" value="Unassembled WGS sequence"/>
</dbReference>
<sequence length="99" mass="11630">NELDKKKYGNVQKTDKKIFSFIENKLDILNNSKSNKRWKSYGTPDNIDKNMSLINKYNNKETFNNNYQSFLSTSSLIKQNRYVPINAVRVSRILSFLDS</sequence>
<dbReference type="VEuPathDB" id="PlasmoDB:PRCDC_0728300"/>
<dbReference type="AlphaFoldDB" id="A0A151L351"/>
<protein>
    <submittedName>
        <fullName evidence="1">Erythrocyte binding antigen-175</fullName>
    </submittedName>
</protein>
<comment type="caution">
    <text evidence="1">The sequence shown here is derived from an EMBL/GenBank/DDBJ whole genome shotgun (WGS) entry which is preliminary data.</text>
</comment>
<evidence type="ECO:0000313" key="2">
    <source>
        <dbReference type="Proteomes" id="UP000076359"/>
    </source>
</evidence>
<dbReference type="RefSeq" id="XP_019969807.1">
    <property type="nucleotide sequence ID" value="XM_020114190.1"/>
</dbReference>
<evidence type="ECO:0000313" key="1">
    <source>
        <dbReference type="EMBL" id="KYN93393.1"/>
    </source>
</evidence>